<evidence type="ECO:0000313" key="3">
    <source>
        <dbReference type="Proteomes" id="UP001497382"/>
    </source>
</evidence>
<reference evidence="2 3" key="1">
    <citation type="submission" date="2024-04" db="EMBL/GenBank/DDBJ databases">
        <authorList>
            <person name="Rising A."/>
            <person name="Reimegard J."/>
            <person name="Sonavane S."/>
            <person name="Akerstrom W."/>
            <person name="Nylinder S."/>
            <person name="Hedman E."/>
            <person name="Kallberg Y."/>
        </authorList>
    </citation>
    <scope>NUCLEOTIDE SEQUENCE [LARGE SCALE GENOMIC DNA]</scope>
</reference>
<proteinExistence type="predicted"/>
<dbReference type="SMART" id="SM01155">
    <property type="entry name" value="DUF1713"/>
    <property type="match status" value="1"/>
</dbReference>
<dbReference type="Proteomes" id="UP001497382">
    <property type="component" value="Unassembled WGS sequence"/>
</dbReference>
<organism evidence="2 3">
    <name type="scientific">Larinioides sclopetarius</name>
    <dbReference type="NCBI Taxonomy" id="280406"/>
    <lineage>
        <taxon>Eukaryota</taxon>
        <taxon>Metazoa</taxon>
        <taxon>Ecdysozoa</taxon>
        <taxon>Arthropoda</taxon>
        <taxon>Chelicerata</taxon>
        <taxon>Arachnida</taxon>
        <taxon>Araneae</taxon>
        <taxon>Araneomorphae</taxon>
        <taxon>Entelegynae</taxon>
        <taxon>Araneoidea</taxon>
        <taxon>Araneidae</taxon>
        <taxon>Larinioides</taxon>
    </lineage>
</organism>
<dbReference type="EMBL" id="CAXIEN010000011">
    <property type="protein sequence ID" value="CAL1263961.1"/>
    <property type="molecule type" value="Genomic_DNA"/>
</dbReference>
<accession>A0AAV1YY09</accession>
<keyword evidence="3" id="KW-1185">Reference proteome</keyword>
<evidence type="ECO:0000259" key="1">
    <source>
        <dbReference type="SMART" id="SM01155"/>
    </source>
</evidence>
<dbReference type="InterPro" id="IPR013177">
    <property type="entry name" value="Ribosomal_mS38_C"/>
</dbReference>
<comment type="caution">
    <text evidence="2">The sequence shown here is derived from an EMBL/GenBank/DDBJ whole genome shotgun (WGS) entry which is preliminary data.</text>
</comment>
<sequence length="241" mass="28622">MAICFRQFASRCAKPLWSYIPAVKTDRILPAAKSSSQLIKEVPNSGWNPLVKNKLISSSGVSLLNKEQHASPLQNNNYIDLFTNNLHKKFYMPTNAINKIKMYQDINSLPKSINENFNTITIIDPPPSERIIKKEAVRMILIRRRKMRKHKLKKLRKRMKFVFEKIKLKRDLRKEQEFRRELLSQVEAADKFDAKAYVEQVLHTLRYHPKPETKDEVRERLRLLKKKNKYQTTVVRPRFDY</sequence>
<gene>
    <name evidence="2" type="ORF">LARSCL_LOCUS1778</name>
</gene>
<evidence type="ECO:0000313" key="2">
    <source>
        <dbReference type="EMBL" id="CAL1263961.1"/>
    </source>
</evidence>
<name>A0AAV1YY09_9ARAC</name>
<feature type="domain" description="Ribosomal protein mS38 C-terminal" evidence="1">
    <location>
        <begin position="135"/>
        <end position="168"/>
    </location>
</feature>
<dbReference type="AlphaFoldDB" id="A0AAV1YY09"/>
<protein>
    <recommendedName>
        <fullName evidence="1">Ribosomal protein mS38 C-terminal domain-containing protein</fullName>
    </recommendedName>
</protein>